<sequence>MEPERAVERYLKERRPEVAESTYRNHKYALKQFIQWCNQIDLNDISELDGWHIHDFKIHRREEGGVNEVTLYNNLCTLRVFLRWLESMEVVDGDLADNMVLPNPEDDARTDMISVARANEMLDYLEKFEYATFRHALFALMWDTGFRIGTVRALDLEDYHSEDRFIEVVHRPEEGTPLKNKHQAERQVNLHSWVCDIVGDYIEIHREESTDDFGRDPLFTTKHGRPARPTFRPHISALTRPCHYTGECPHDREILDCEAYDYNYAQRCPSSVSPHAVRRSAITAWLNEGHRKELIGDRMNVSPKTLDKHYDARTKEEKRDLRREMFDIE</sequence>
<evidence type="ECO:0000259" key="6">
    <source>
        <dbReference type="PROSITE" id="PS51900"/>
    </source>
</evidence>
<gene>
    <name evidence="7" type="ORF">SAMN05216218_10745</name>
</gene>
<dbReference type="Gene3D" id="1.10.150.130">
    <property type="match status" value="1"/>
</dbReference>
<dbReference type="InterPro" id="IPR011010">
    <property type="entry name" value="DNA_brk_join_enz"/>
</dbReference>
<reference evidence="8" key="1">
    <citation type="submission" date="2016-10" db="EMBL/GenBank/DDBJ databases">
        <authorList>
            <person name="Varghese N."/>
            <person name="Submissions S."/>
        </authorList>
    </citation>
    <scope>NUCLEOTIDE SEQUENCE [LARGE SCALE GENOMIC DNA]</scope>
    <source>
        <strain evidence="8">IBRC-M 10760</strain>
    </source>
</reference>
<keyword evidence="1" id="KW-0229">DNA integration</keyword>
<dbReference type="PROSITE" id="PS51898">
    <property type="entry name" value="TYR_RECOMBINASE"/>
    <property type="match status" value="1"/>
</dbReference>
<dbReference type="InterPro" id="IPR010998">
    <property type="entry name" value="Integrase_recombinase_N"/>
</dbReference>
<dbReference type="EMBL" id="FNBK01000007">
    <property type="protein sequence ID" value="SDF53689.1"/>
    <property type="molecule type" value="Genomic_DNA"/>
</dbReference>
<dbReference type="InterPro" id="IPR050090">
    <property type="entry name" value="Tyrosine_recombinase_XerCD"/>
</dbReference>
<dbReference type="Gene3D" id="1.10.443.10">
    <property type="entry name" value="Intergrase catalytic core"/>
    <property type="match status" value="1"/>
</dbReference>
<evidence type="ECO:0000256" key="2">
    <source>
        <dbReference type="ARBA" id="ARBA00023125"/>
    </source>
</evidence>
<dbReference type="GO" id="GO:0006310">
    <property type="term" value="P:DNA recombination"/>
    <property type="evidence" value="ECO:0007669"/>
    <property type="project" value="UniProtKB-KW"/>
</dbReference>
<evidence type="ECO:0000256" key="1">
    <source>
        <dbReference type="ARBA" id="ARBA00022908"/>
    </source>
</evidence>
<evidence type="ECO:0000313" key="7">
    <source>
        <dbReference type="EMBL" id="SDF53689.1"/>
    </source>
</evidence>
<dbReference type="GO" id="GO:0003677">
    <property type="term" value="F:DNA binding"/>
    <property type="evidence" value="ECO:0007669"/>
    <property type="project" value="UniProtKB-UniRule"/>
</dbReference>
<dbReference type="GO" id="GO:0015074">
    <property type="term" value="P:DNA integration"/>
    <property type="evidence" value="ECO:0007669"/>
    <property type="project" value="UniProtKB-KW"/>
</dbReference>
<dbReference type="Pfam" id="PF00589">
    <property type="entry name" value="Phage_integrase"/>
    <property type="match status" value="1"/>
</dbReference>
<evidence type="ECO:0000256" key="3">
    <source>
        <dbReference type="ARBA" id="ARBA00023172"/>
    </source>
</evidence>
<dbReference type="Proteomes" id="UP000199076">
    <property type="component" value="Unassembled WGS sequence"/>
</dbReference>
<dbReference type="PANTHER" id="PTHR30349">
    <property type="entry name" value="PHAGE INTEGRASE-RELATED"/>
    <property type="match status" value="1"/>
</dbReference>
<dbReference type="STRING" id="660518.SAMN05216218_10745"/>
<dbReference type="PANTHER" id="PTHR30349:SF41">
    <property type="entry name" value="INTEGRASE_RECOMBINASE PROTEIN MJ0367-RELATED"/>
    <property type="match status" value="1"/>
</dbReference>
<protein>
    <submittedName>
        <fullName evidence="7">Site-specific recombinase XerD</fullName>
    </submittedName>
</protein>
<keyword evidence="2 4" id="KW-0238">DNA-binding</keyword>
<evidence type="ECO:0000313" key="8">
    <source>
        <dbReference type="Proteomes" id="UP000199076"/>
    </source>
</evidence>
<feature type="domain" description="Tyr recombinase" evidence="5">
    <location>
        <begin position="108"/>
        <end position="323"/>
    </location>
</feature>
<dbReference type="InterPro" id="IPR044068">
    <property type="entry name" value="CB"/>
</dbReference>
<dbReference type="InterPro" id="IPR013762">
    <property type="entry name" value="Integrase-like_cat_sf"/>
</dbReference>
<name>A0A1G7LXL5_9EURY</name>
<dbReference type="PROSITE" id="PS51900">
    <property type="entry name" value="CB"/>
    <property type="match status" value="1"/>
</dbReference>
<keyword evidence="8" id="KW-1185">Reference proteome</keyword>
<dbReference type="CDD" id="cd00397">
    <property type="entry name" value="DNA_BRE_C"/>
    <property type="match status" value="1"/>
</dbReference>
<keyword evidence="3" id="KW-0233">DNA recombination</keyword>
<evidence type="ECO:0000256" key="4">
    <source>
        <dbReference type="PROSITE-ProRule" id="PRU01248"/>
    </source>
</evidence>
<dbReference type="RefSeq" id="WP_281187042.1">
    <property type="nucleotide sequence ID" value="NZ_FNBK01000007.1"/>
</dbReference>
<dbReference type="Pfam" id="PF13495">
    <property type="entry name" value="Phage_int_SAM_4"/>
    <property type="match status" value="1"/>
</dbReference>
<dbReference type="AlphaFoldDB" id="A0A1G7LXL5"/>
<dbReference type="InterPro" id="IPR002104">
    <property type="entry name" value="Integrase_catalytic"/>
</dbReference>
<dbReference type="SUPFAM" id="SSF56349">
    <property type="entry name" value="DNA breaking-rejoining enzymes"/>
    <property type="match status" value="1"/>
</dbReference>
<accession>A0A1G7LXL5</accession>
<organism evidence="7 8">
    <name type="scientific">Halorientalis regularis</name>
    <dbReference type="NCBI Taxonomy" id="660518"/>
    <lineage>
        <taxon>Archaea</taxon>
        <taxon>Methanobacteriati</taxon>
        <taxon>Methanobacteriota</taxon>
        <taxon>Stenosarchaea group</taxon>
        <taxon>Halobacteria</taxon>
        <taxon>Halobacteriales</taxon>
        <taxon>Haloarculaceae</taxon>
        <taxon>Halorientalis</taxon>
    </lineage>
</organism>
<feature type="domain" description="Core-binding (CB)" evidence="6">
    <location>
        <begin position="1"/>
        <end position="86"/>
    </location>
</feature>
<dbReference type="InterPro" id="IPR004107">
    <property type="entry name" value="Integrase_SAM-like_N"/>
</dbReference>
<proteinExistence type="predicted"/>
<evidence type="ECO:0000259" key="5">
    <source>
        <dbReference type="PROSITE" id="PS51898"/>
    </source>
</evidence>